<evidence type="ECO:0000313" key="1">
    <source>
        <dbReference type="EMBL" id="KAK0165619.1"/>
    </source>
</evidence>
<protein>
    <submittedName>
        <fullName evidence="1">Uncharacterized protein</fullName>
    </submittedName>
</protein>
<reference evidence="1" key="1">
    <citation type="journal article" date="2023" name="bioRxiv">
        <title>Scaffold-level genome assemblies of two parasitoid biocontrol wasps reveal the parthenogenesis mechanism and an associated novel virus.</title>
        <authorList>
            <person name="Inwood S."/>
            <person name="Skelly J."/>
            <person name="Guhlin J."/>
            <person name="Harrop T."/>
            <person name="Goldson S."/>
            <person name="Dearden P."/>
        </authorList>
    </citation>
    <scope>NUCLEOTIDE SEQUENCE</scope>
    <source>
        <strain evidence="1">Irish</strain>
        <tissue evidence="1">Whole body</tissue>
    </source>
</reference>
<evidence type="ECO:0000313" key="2">
    <source>
        <dbReference type="Proteomes" id="UP001168990"/>
    </source>
</evidence>
<dbReference type="Proteomes" id="UP001168990">
    <property type="component" value="Unassembled WGS sequence"/>
</dbReference>
<organism evidence="1 2">
    <name type="scientific">Microctonus aethiopoides</name>
    <dbReference type="NCBI Taxonomy" id="144406"/>
    <lineage>
        <taxon>Eukaryota</taxon>
        <taxon>Metazoa</taxon>
        <taxon>Ecdysozoa</taxon>
        <taxon>Arthropoda</taxon>
        <taxon>Hexapoda</taxon>
        <taxon>Insecta</taxon>
        <taxon>Pterygota</taxon>
        <taxon>Neoptera</taxon>
        <taxon>Endopterygota</taxon>
        <taxon>Hymenoptera</taxon>
        <taxon>Apocrita</taxon>
        <taxon>Ichneumonoidea</taxon>
        <taxon>Braconidae</taxon>
        <taxon>Euphorinae</taxon>
        <taxon>Microctonus</taxon>
    </lineage>
</organism>
<comment type="caution">
    <text evidence="1">The sequence shown here is derived from an EMBL/GenBank/DDBJ whole genome shotgun (WGS) entry which is preliminary data.</text>
</comment>
<proteinExistence type="predicted"/>
<reference evidence="1" key="2">
    <citation type="submission" date="2023-03" db="EMBL/GenBank/DDBJ databases">
        <authorList>
            <person name="Inwood S.N."/>
            <person name="Skelly J.G."/>
            <person name="Guhlin J."/>
            <person name="Harrop T.W.R."/>
            <person name="Goldson S.G."/>
            <person name="Dearden P.K."/>
        </authorList>
    </citation>
    <scope>NUCLEOTIDE SEQUENCE</scope>
    <source>
        <strain evidence="1">Irish</strain>
        <tissue evidence="1">Whole body</tissue>
    </source>
</reference>
<dbReference type="EMBL" id="JAQQBS010001422">
    <property type="protein sequence ID" value="KAK0165619.1"/>
    <property type="molecule type" value="Genomic_DNA"/>
</dbReference>
<gene>
    <name evidence="1" type="ORF">PV328_004121</name>
</gene>
<sequence length="130" mass="14605">MLGDSLARFGKYPSRYPVALSGDPLASLAINNLVILIIDYQVFREKLLQVNHKQSRKLPPSMQSSDCIKVCIQDVGVSGPAEVLRLSLSKHKIRQSCARKIPDDFVEYEVLPDRSKSKKLKIPKNILQAM</sequence>
<name>A0AA39FA36_9HYME</name>
<accession>A0AA39FA36</accession>
<keyword evidence="2" id="KW-1185">Reference proteome</keyword>
<dbReference type="AlphaFoldDB" id="A0AA39FA36"/>